<evidence type="ECO:0000256" key="1">
    <source>
        <dbReference type="SAM" id="SignalP"/>
    </source>
</evidence>
<keyword evidence="4" id="KW-0645">Protease</keyword>
<dbReference type="SUPFAM" id="SSF52025">
    <property type="entry name" value="PA domain"/>
    <property type="match status" value="1"/>
</dbReference>
<dbReference type="Gene3D" id="3.40.630.10">
    <property type="entry name" value="Zn peptidases"/>
    <property type="match status" value="1"/>
</dbReference>
<evidence type="ECO:0000259" key="3">
    <source>
        <dbReference type="Pfam" id="PF04389"/>
    </source>
</evidence>
<dbReference type="EMBL" id="BNAJ01000006">
    <property type="protein sequence ID" value="GHF49066.1"/>
    <property type="molecule type" value="Genomic_DNA"/>
</dbReference>
<dbReference type="PANTHER" id="PTHR12147:SF26">
    <property type="entry name" value="PEPTIDASE M28 DOMAIN-CONTAINING PROTEIN"/>
    <property type="match status" value="1"/>
</dbReference>
<dbReference type="InterPro" id="IPR007484">
    <property type="entry name" value="Peptidase_M28"/>
</dbReference>
<dbReference type="SUPFAM" id="SSF53187">
    <property type="entry name" value="Zn-dependent exopeptidases"/>
    <property type="match status" value="1"/>
</dbReference>
<accession>A0ABQ3JSS3</accession>
<keyword evidence="4" id="KW-0378">Hydrolase</keyword>
<evidence type="ECO:0000259" key="2">
    <source>
        <dbReference type="Pfam" id="PF02225"/>
    </source>
</evidence>
<keyword evidence="5" id="KW-1185">Reference proteome</keyword>
<feature type="domain" description="PA" evidence="2">
    <location>
        <begin position="105"/>
        <end position="186"/>
    </location>
</feature>
<evidence type="ECO:0000313" key="4">
    <source>
        <dbReference type="EMBL" id="GHF49066.1"/>
    </source>
</evidence>
<dbReference type="Pfam" id="PF04389">
    <property type="entry name" value="Peptidase_M28"/>
    <property type="match status" value="1"/>
</dbReference>
<proteinExistence type="predicted"/>
<comment type="caution">
    <text evidence="4">The sequence shown here is derived from an EMBL/GenBank/DDBJ whole genome shotgun (WGS) entry which is preliminary data.</text>
</comment>
<organism evidence="4 5">
    <name type="scientific">Deinococcus metalli</name>
    <dbReference type="NCBI Taxonomy" id="1141878"/>
    <lineage>
        <taxon>Bacteria</taxon>
        <taxon>Thermotogati</taxon>
        <taxon>Deinococcota</taxon>
        <taxon>Deinococci</taxon>
        <taxon>Deinococcales</taxon>
        <taxon>Deinococcaceae</taxon>
        <taxon>Deinococcus</taxon>
    </lineage>
</organism>
<keyword evidence="4" id="KW-0031">Aminopeptidase</keyword>
<dbReference type="GO" id="GO:0004177">
    <property type="term" value="F:aminopeptidase activity"/>
    <property type="evidence" value="ECO:0007669"/>
    <property type="project" value="UniProtKB-KW"/>
</dbReference>
<reference evidence="5" key="1">
    <citation type="journal article" date="2019" name="Int. J. Syst. Evol. Microbiol.">
        <title>The Global Catalogue of Microorganisms (GCM) 10K type strain sequencing project: providing services to taxonomists for standard genome sequencing and annotation.</title>
        <authorList>
            <consortium name="The Broad Institute Genomics Platform"/>
            <consortium name="The Broad Institute Genome Sequencing Center for Infectious Disease"/>
            <person name="Wu L."/>
            <person name="Ma J."/>
        </authorList>
    </citation>
    <scope>NUCLEOTIDE SEQUENCE [LARGE SCALE GENOMIC DNA]</scope>
    <source>
        <strain evidence="5">CGMCC 1.18437</strain>
    </source>
</reference>
<dbReference type="Pfam" id="PF02225">
    <property type="entry name" value="PA"/>
    <property type="match status" value="1"/>
</dbReference>
<feature type="domain" description="Peptidase M28" evidence="3">
    <location>
        <begin position="207"/>
        <end position="375"/>
    </location>
</feature>
<dbReference type="InterPro" id="IPR046450">
    <property type="entry name" value="PA_dom_sf"/>
</dbReference>
<feature type="signal peptide" evidence="1">
    <location>
        <begin position="1"/>
        <end position="26"/>
    </location>
</feature>
<name>A0ABQ3JSS3_9DEIO</name>
<dbReference type="PANTHER" id="PTHR12147">
    <property type="entry name" value="METALLOPEPTIDASE M28 FAMILY MEMBER"/>
    <property type="match status" value="1"/>
</dbReference>
<dbReference type="InterPro" id="IPR003137">
    <property type="entry name" value="PA_domain"/>
</dbReference>
<dbReference type="Proteomes" id="UP000619376">
    <property type="component" value="Unassembled WGS sequence"/>
</dbReference>
<gene>
    <name evidence="4" type="ORF">GCM10017781_26840</name>
</gene>
<protein>
    <submittedName>
        <fullName evidence="4">Aminopeptidase</fullName>
    </submittedName>
</protein>
<feature type="chain" id="PRO_5045394581" evidence="1">
    <location>
        <begin position="27"/>
        <end position="390"/>
    </location>
</feature>
<sequence>MLYSGMRHLNRAALLALLTLSGAAHATLENDAGTLLPYGPRVAGSPANEQARTYLEAQFRALGYDTRRQSFTYSRFDDLGSDVQVAGQTLAGTALQDSAGGTVQAAVVRVPGTGTPEDFARVDVRGKVAVVQRGQIPFLQKAQNALGAGATGVVIVNNAAGDFRGTLGQRTALPVLGVSPTAGEALKDGVTVTLNVRVREGDVTGINLIASRSGQPGSSVLFGAHLDSVQGAPGANDNLSGSLTVLEIARRAATTPLGGRSTFVLFDGEEDGLLGSRAFVKDNTAMVQGLKAMLNFDMVGVNVMPLSISGTPALMDTARRAGLPTAGSDIGRSDHVPFRDAGVPAAMFYRGEDANYHKPGDTVLDLGLVRETADVAVTLADAVLSATPAN</sequence>
<dbReference type="CDD" id="cd02133">
    <property type="entry name" value="PA_C5a_like"/>
    <property type="match status" value="1"/>
</dbReference>
<dbReference type="InterPro" id="IPR045175">
    <property type="entry name" value="M28_fam"/>
</dbReference>
<dbReference type="Gene3D" id="3.50.30.30">
    <property type="match status" value="1"/>
</dbReference>
<evidence type="ECO:0000313" key="5">
    <source>
        <dbReference type="Proteomes" id="UP000619376"/>
    </source>
</evidence>
<keyword evidence="1" id="KW-0732">Signal</keyword>